<evidence type="ECO:0000313" key="2">
    <source>
        <dbReference type="EMBL" id="JAE21193.1"/>
    </source>
</evidence>
<proteinExistence type="predicted"/>
<name>A0A0A9GKJ2_ARUDO</name>
<organism evidence="2">
    <name type="scientific">Arundo donax</name>
    <name type="common">Giant reed</name>
    <name type="synonym">Donax arundinaceus</name>
    <dbReference type="NCBI Taxonomy" id="35708"/>
    <lineage>
        <taxon>Eukaryota</taxon>
        <taxon>Viridiplantae</taxon>
        <taxon>Streptophyta</taxon>
        <taxon>Embryophyta</taxon>
        <taxon>Tracheophyta</taxon>
        <taxon>Spermatophyta</taxon>
        <taxon>Magnoliopsida</taxon>
        <taxon>Liliopsida</taxon>
        <taxon>Poales</taxon>
        <taxon>Poaceae</taxon>
        <taxon>PACMAD clade</taxon>
        <taxon>Arundinoideae</taxon>
        <taxon>Arundineae</taxon>
        <taxon>Arundo</taxon>
    </lineage>
</organism>
<reference evidence="2" key="1">
    <citation type="submission" date="2014-09" db="EMBL/GenBank/DDBJ databases">
        <authorList>
            <person name="Magalhaes I.L.F."/>
            <person name="Oliveira U."/>
            <person name="Santos F.R."/>
            <person name="Vidigal T.H.D.A."/>
            <person name="Brescovit A.D."/>
            <person name="Santos A.J."/>
        </authorList>
    </citation>
    <scope>NUCLEOTIDE SEQUENCE</scope>
    <source>
        <tissue evidence="2">Shoot tissue taken approximately 20 cm above the soil surface</tissue>
    </source>
</reference>
<accession>A0A0A9GKJ2</accession>
<dbReference type="AlphaFoldDB" id="A0A0A9GKJ2"/>
<dbReference type="EMBL" id="GBRH01176703">
    <property type="protein sequence ID" value="JAE21193.1"/>
    <property type="molecule type" value="Transcribed_RNA"/>
</dbReference>
<reference evidence="2" key="2">
    <citation type="journal article" date="2015" name="Data Brief">
        <title>Shoot transcriptome of the giant reed, Arundo donax.</title>
        <authorList>
            <person name="Barrero R.A."/>
            <person name="Guerrero F.D."/>
            <person name="Moolhuijzen P."/>
            <person name="Goolsby J.A."/>
            <person name="Tidwell J."/>
            <person name="Bellgard S.E."/>
            <person name="Bellgard M.I."/>
        </authorList>
    </citation>
    <scope>NUCLEOTIDE SEQUENCE</scope>
    <source>
        <tissue evidence="2">Shoot tissue taken approximately 20 cm above the soil surface</tissue>
    </source>
</reference>
<evidence type="ECO:0000256" key="1">
    <source>
        <dbReference type="SAM" id="MobiDB-lite"/>
    </source>
</evidence>
<feature type="region of interest" description="Disordered" evidence="1">
    <location>
        <begin position="1"/>
        <end position="24"/>
    </location>
</feature>
<sequence length="43" mass="4487">MPIDRRGRRSVAGGEGRGGEETAIKSSCTSAPAVEFECVCVCN</sequence>
<protein>
    <submittedName>
        <fullName evidence="2">Uncharacterized protein</fullName>
    </submittedName>
</protein>